<dbReference type="Proteomes" id="UP000606194">
    <property type="component" value="Unassembled WGS sequence"/>
</dbReference>
<dbReference type="RefSeq" id="WP_190154173.1">
    <property type="nucleotide sequence ID" value="NZ_BMTL01000057.1"/>
</dbReference>
<dbReference type="AlphaFoldDB" id="A0A918GBQ3"/>
<reference evidence="1" key="2">
    <citation type="submission" date="2020-09" db="EMBL/GenBank/DDBJ databases">
        <authorList>
            <person name="Sun Q."/>
            <person name="Ohkuma M."/>
        </authorList>
    </citation>
    <scope>NUCLEOTIDE SEQUENCE</scope>
    <source>
        <strain evidence="1">JCM 4386</strain>
    </source>
</reference>
<organism evidence="1 2">
    <name type="scientific">Streptomyces humidus</name>
    <dbReference type="NCBI Taxonomy" id="52259"/>
    <lineage>
        <taxon>Bacteria</taxon>
        <taxon>Bacillati</taxon>
        <taxon>Actinomycetota</taxon>
        <taxon>Actinomycetes</taxon>
        <taxon>Kitasatosporales</taxon>
        <taxon>Streptomycetaceae</taxon>
        <taxon>Streptomyces</taxon>
    </lineage>
</organism>
<comment type="caution">
    <text evidence="1">The sequence shown here is derived from an EMBL/GenBank/DDBJ whole genome shotgun (WGS) entry which is preliminary data.</text>
</comment>
<accession>A0A918GBQ3</accession>
<protein>
    <submittedName>
        <fullName evidence="1">Uncharacterized protein</fullName>
    </submittedName>
</protein>
<proteinExistence type="predicted"/>
<dbReference type="EMBL" id="BMTL01000057">
    <property type="protein sequence ID" value="GGS28908.1"/>
    <property type="molecule type" value="Genomic_DNA"/>
</dbReference>
<evidence type="ECO:0000313" key="2">
    <source>
        <dbReference type="Proteomes" id="UP000606194"/>
    </source>
</evidence>
<reference evidence="1" key="1">
    <citation type="journal article" date="2014" name="Int. J. Syst. Evol. Microbiol.">
        <title>Complete genome sequence of Corynebacterium casei LMG S-19264T (=DSM 44701T), isolated from a smear-ripened cheese.</title>
        <authorList>
            <consortium name="US DOE Joint Genome Institute (JGI-PGF)"/>
            <person name="Walter F."/>
            <person name="Albersmeier A."/>
            <person name="Kalinowski J."/>
            <person name="Ruckert C."/>
        </authorList>
    </citation>
    <scope>NUCLEOTIDE SEQUENCE</scope>
    <source>
        <strain evidence="1">JCM 4386</strain>
    </source>
</reference>
<gene>
    <name evidence="1" type="ORF">GCM10010269_79550</name>
</gene>
<sequence>MSDEATPDMTWEEIADSWRLDELLEGRMQPTTSDDVLTLMTIVALRDRRAPLSGAARRKALDVMMAAADGGAGAEDDQTPRDPARIEQTRQAALRAFEEAQQRREE</sequence>
<name>A0A918GBQ3_9ACTN</name>
<keyword evidence="2" id="KW-1185">Reference proteome</keyword>
<evidence type="ECO:0000313" key="1">
    <source>
        <dbReference type="EMBL" id="GGS28908.1"/>
    </source>
</evidence>